<dbReference type="SUPFAM" id="SSF51366">
    <property type="entry name" value="Ribulose-phoshate binding barrel"/>
    <property type="match status" value="1"/>
</dbReference>
<evidence type="ECO:0000256" key="3">
    <source>
        <dbReference type="ARBA" id="ARBA00001941"/>
    </source>
</evidence>
<evidence type="ECO:0000256" key="9">
    <source>
        <dbReference type="ARBA" id="ARBA00023235"/>
    </source>
</evidence>
<dbReference type="PROSITE" id="PS01085">
    <property type="entry name" value="RIBUL_P_3_EPIMER_1"/>
    <property type="match status" value="1"/>
</dbReference>
<dbReference type="PIRSF" id="PIRSF001461">
    <property type="entry name" value="RPE"/>
    <property type="match status" value="1"/>
</dbReference>
<name>A0ABV6C2Q1_9ACTN</name>
<dbReference type="GO" id="GO:0004750">
    <property type="term" value="F:D-ribulose-phosphate 3-epimerase activity"/>
    <property type="evidence" value="ECO:0007669"/>
    <property type="project" value="UniProtKB-EC"/>
</dbReference>
<comment type="cofactor">
    <cofactor evidence="5">
        <name>Fe(2+)</name>
        <dbReference type="ChEBI" id="CHEBI:29033"/>
    </cofactor>
</comment>
<reference evidence="12 13" key="1">
    <citation type="submission" date="2024-09" db="EMBL/GenBank/DDBJ databases">
        <authorList>
            <person name="Sun Q."/>
            <person name="Mori K."/>
        </authorList>
    </citation>
    <scope>NUCLEOTIDE SEQUENCE [LARGE SCALE GENOMIC DNA]</scope>
    <source>
        <strain evidence="12 13">JCM 15389</strain>
    </source>
</reference>
<dbReference type="HAMAP" id="MF_02227">
    <property type="entry name" value="RPE"/>
    <property type="match status" value="1"/>
</dbReference>
<feature type="binding site" evidence="10">
    <location>
        <begin position="205"/>
        <end position="206"/>
    </location>
    <ligand>
        <name>substrate</name>
    </ligand>
</feature>
<dbReference type="NCBIfam" id="NF004076">
    <property type="entry name" value="PRK05581.1-4"/>
    <property type="match status" value="1"/>
</dbReference>
<comment type="cofactor">
    <cofactor evidence="10">
        <name>a divalent metal cation</name>
        <dbReference type="ChEBI" id="CHEBI:60240"/>
    </cofactor>
    <text evidence="10">Binds 1 divalent metal cation per subunit.</text>
</comment>
<feature type="active site" description="Proton acceptor" evidence="10">
    <location>
        <position position="43"/>
    </location>
</feature>
<comment type="caution">
    <text evidence="12">The sequence shown here is derived from an EMBL/GenBank/DDBJ whole genome shotgun (WGS) entry which is preliminary data.</text>
</comment>
<comment type="catalytic activity">
    <reaction evidence="1 10 11">
        <text>D-ribulose 5-phosphate = D-xylulose 5-phosphate</text>
        <dbReference type="Rhea" id="RHEA:13677"/>
        <dbReference type="ChEBI" id="CHEBI:57737"/>
        <dbReference type="ChEBI" id="CHEBI:58121"/>
        <dbReference type="EC" id="5.1.3.1"/>
    </reaction>
</comment>
<comment type="cofactor">
    <cofactor evidence="2">
        <name>Mn(2+)</name>
        <dbReference type="ChEBI" id="CHEBI:29035"/>
    </cofactor>
</comment>
<feature type="binding site" evidence="10">
    <location>
        <position position="16"/>
    </location>
    <ligand>
        <name>substrate</name>
    </ligand>
</feature>
<evidence type="ECO:0000256" key="4">
    <source>
        <dbReference type="ARBA" id="ARBA00001947"/>
    </source>
</evidence>
<keyword evidence="10 11" id="KW-0119">Carbohydrate metabolism</keyword>
<evidence type="ECO:0000256" key="8">
    <source>
        <dbReference type="ARBA" id="ARBA00022723"/>
    </source>
</evidence>
<accession>A0ABV6C2Q1</accession>
<evidence type="ECO:0000256" key="6">
    <source>
        <dbReference type="ARBA" id="ARBA00009541"/>
    </source>
</evidence>
<dbReference type="EMBL" id="JBHLYQ010000001">
    <property type="protein sequence ID" value="MFC0080564.1"/>
    <property type="molecule type" value="Genomic_DNA"/>
</dbReference>
<organism evidence="12 13">
    <name type="scientific">Aciditerrimonas ferrireducens</name>
    <dbReference type="NCBI Taxonomy" id="667306"/>
    <lineage>
        <taxon>Bacteria</taxon>
        <taxon>Bacillati</taxon>
        <taxon>Actinomycetota</taxon>
        <taxon>Acidimicrobiia</taxon>
        <taxon>Acidimicrobiales</taxon>
        <taxon>Acidimicrobiaceae</taxon>
        <taxon>Aciditerrimonas</taxon>
    </lineage>
</organism>
<dbReference type="RefSeq" id="WP_377786893.1">
    <property type="nucleotide sequence ID" value="NZ_JBHLYQ010000001.1"/>
</dbReference>
<feature type="binding site" evidence="10">
    <location>
        <begin position="150"/>
        <end position="153"/>
    </location>
    <ligand>
        <name>substrate</name>
    </ligand>
</feature>
<evidence type="ECO:0000256" key="10">
    <source>
        <dbReference type="HAMAP-Rule" id="MF_02227"/>
    </source>
</evidence>
<comment type="similarity">
    <text evidence="6 10 11">Belongs to the ribulose-phosphate 3-epimerase family.</text>
</comment>
<dbReference type="Gene3D" id="3.20.20.70">
    <property type="entry name" value="Aldolase class I"/>
    <property type="match status" value="1"/>
</dbReference>
<protein>
    <recommendedName>
        <fullName evidence="7 10">Ribulose-phosphate 3-epimerase</fullName>
        <ecNumber evidence="7 10">5.1.3.1</ecNumber>
    </recommendedName>
</protein>
<dbReference type="InterPro" id="IPR011060">
    <property type="entry name" value="RibuloseP-bd_barrel"/>
</dbReference>
<dbReference type="Pfam" id="PF00834">
    <property type="entry name" value="Ribul_P_3_epim"/>
    <property type="match status" value="1"/>
</dbReference>
<comment type="function">
    <text evidence="10">Catalyzes the reversible epimerization of D-ribulose 5-phosphate to D-xylulose 5-phosphate.</text>
</comment>
<dbReference type="EC" id="5.1.3.1" evidence="7 10"/>
<dbReference type="InterPro" id="IPR026019">
    <property type="entry name" value="Ribul_P_3_epim"/>
</dbReference>
<evidence type="ECO:0000313" key="12">
    <source>
        <dbReference type="EMBL" id="MFC0080564.1"/>
    </source>
</evidence>
<evidence type="ECO:0000313" key="13">
    <source>
        <dbReference type="Proteomes" id="UP001589788"/>
    </source>
</evidence>
<evidence type="ECO:0000256" key="11">
    <source>
        <dbReference type="PIRNR" id="PIRNR001461"/>
    </source>
</evidence>
<comment type="cofactor">
    <cofactor evidence="3">
        <name>Co(2+)</name>
        <dbReference type="ChEBI" id="CHEBI:48828"/>
    </cofactor>
</comment>
<keyword evidence="8 10" id="KW-0479">Metal-binding</keyword>
<feature type="binding site" evidence="10">
    <location>
        <position position="41"/>
    </location>
    <ligand>
        <name>a divalent metal cation</name>
        <dbReference type="ChEBI" id="CHEBI:60240"/>
    </ligand>
</feature>
<feature type="binding site" evidence="10">
    <location>
        <position position="74"/>
    </location>
    <ligand>
        <name>substrate</name>
    </ligand>
</feature>
<dbReference type="InterPro" id="IPR013785">
    <property type="entry name" value="Aldolase_TIM"/>
</dbReference>
<proteinExistence type="inferred from homology"/>
<dbReference type="InterPro" id="IPR000056">
    <property type="entry name" value="Ribul_P_3_epim-like"/>
</dbReference>
<feature type="binding site" evidence="10">
    <location>
        <position position="183"/>
    </location>
    <ligand>
        <name>a divalent metal cation</name>
        <dbReference type="ChEBI" id="CHEBI:60240"/>
    </ligand>
</feature>
<comment type="pathway">
    <text evidence="10">Carbohydrate degradation.</text>
</comment>
<evidence type="ECO:0000256" key="5">
    <source>
        <dbReference type="ARBA" id="ARBA00001954"/>
    </source>
</evidence>
<dbReference type="NCBIfam" id="TIGR01163">
    <property type="entry name" value="rpe"/>
    <property type="match status" value="1"/>
</dbReference>
<keyword evidence="9 10" id="KW-0413">Isomerase</keyword>
<evidence type="ECO:0000256" key="1">
    <source>
        <dbReference type="ARBA" id="ARBA00001782"/>
    </source>
</evidence>
<dbReference type="CDD" id="cd00429">
    <property type="entry name" value="RPE"/>
    <property type="match status" value="1"/>
</dbReference>
<evidence type="ECO:0000256" key="7">
    <source>
        <dbReference type="ARBA" id="ARBA00013188"/>
    </source>
</evidence>
<dbReference type="Proteomes" id="UP001589788">
    <property type="component" value="Unassembled WGS sequence"/>
</dbReference>
<comment type="cofactor">
    <cofactor evidence="4">
        <name>Zn(2+)</name>
        <dbReference type="ChEBI" id="CHEBI:29105"/>
    </cofactor>
</comment>
<feature type="binding site" evidence="10">
    <location>
        <position position="74"/>
    </location>
    <ligand>
        <name>a divalent metal cation</name>
        <dbReference type="ChEBI" id="CHEBI:60240"/>
    </ligand>
</feature>
<feature type="binding site" evidence="10">
    <location>
        <begin position="183"/>
        <end position="185"/>
    </location>
    <ligand>
        <name>substrate</name>
    </ligand>
</feature>
<feature type="binding site" evidence="10">
    <location>
        <position position="43"/>
    </location>
    <ligand>
        <name>a divalent metal cation</name>
        <dbReference type="ChEBI" id="CHEBI:60240"/>
    </ligand>
</feature>
<sequence>MPTPAADAVAVEIAPSILGADLGRLSDEVAVLEAAGADRLHLDVMDGRFVPNITLGPDVVASLRDRSRMPFEAHLMVEEPDHLLGRFVEAGCQRVVVHAEACRHLHRTLATVAELGAQAGVALNPATPASSIQHVLKLVDLVLVMTVNPGFGGQRHLASIVPKVGQVLDLADRAGQSVQVEVDGGIALDTVGPVVRAGARAVVVGSALYRHPGGVVAAIEEIREAARAARRIAGTVGPR</sequence>
<feature type="active site" description="Proton donor" evidence="10">
    <location>
        <position position="183"/>
    </location>
</feature>
<keyword evidence="13" id="KW-1185">Reference proteome</keyword>
<dbReference type="PANTHER" id="PTHR11749">
    <property type="entry name" value="RIBULOSE-5-PHOSPHATE-3-EPIMERASE"/>
    <property type="match status" value="1"/>
</dbReference>
<gene>
    <name evidence="10 12" type="primary">rpe</name>
    <name evidence="12" type="ORF">ACFFRE_00125</name>
</gene>
<evidence type="ECO:0000256" key="2">
    <source>
        <dbReference type="ARBA" id="ARBA00001936"/>
    </source>
</evidence>